<dbReference type="Pfam" id="PF04082">
    <property type="entry name" value="Fungal_trans"/>
    <property type="match status" value="1"/>
</dbReference>
<accession>A0A9P8VIP5</accession>
<evidence type="ECO:0000256" key="3">
    <source>
        <dbReference type="ARBA" id="ARBA00023015"/>
    </source>
</evidence>
<evidence type="ECO:0000259" key="7">
    <source>
        <dbReference type="PROSITE" id="PS50048"/>
    </source>
</evidence>
<feature type="region of interest" description="Disordered" evidence="6">
    <location>
        <begin position="94"/>
        <end position="137"/>
    </location>
</feature>
<dbReference type="InterPro" id="IPR007219">
    <property type="entry name" value="XnlR_reg_dom"/>
</dbReference>
<dbReference type="GO" id="GO:0000981">
    <property type="term" value="F:DNA-binding transcription factor activity, RNA polymerase II-specific"/>
    <property type="evidence" value="ECO:0007669"/>
    <property type="project" value="InterPro"/>
</dbReference>
<dbReference type="Pfam" id="PF00172">
    <property type="entry name" value="Zn_clus"/>
    <property type="match status" value="1"/>
</dbReference>
<organism evidence="8 9">
    <name type="scientific">Plectosphaerella plurivora</name>
    <dbReference type="NCBI Taxonomy" id="936078"/>
    <lineage>
        <taxon>Eukaryota</taxon>
        <taxon>Fungi</taxon>
        <taxon>Dikarya</taxon>
        <taxon>Ascomycota</taxon>
        <taxon>Pezizomycotina</taxon>
        <taxon>Sordariomycetes</taxon>
        <taxon>Hypocreomycetidae</taxon>
        <taxon>Glomerellales</taxon>
        <taxon>Plectosphaerellaceae</taxon>
        <taxon>Plectosphaerella</taxon>
    </lineage>
</organism>
<dbReference type="OrthoDB" id="3037908at2759"/>
<keyword evidence="2" id="KW-0479">Metal-binding</keyword>
<dbReference type="SMART" id="SM00066">
    <property type="entry name" value="GAL4"/>
    <property type="match status" value="1"/>
</dbReference>
<evidence type="ECO:0000256" key="4">
    <source>
        <dbReference type="ARBA" id="ARBA00023163"/>
    </source>
</evidence>
<keyword evidence="5" id="KW-0539">Nucleus</keyword>
<dbReference type="SUPFAM" id="SSF57701">
    <property type="entry name" value="Zn2/Cys6 DNA-binding domain"/>
    <property type="match status" value="1"/>
</dbReference>
<keyword evidence="4" id="KW-0804">Transcription</keyword>
<dbReference type="AlphaFoldDB" id="A0A9P8VIP5"/>
<gene>
    <name evidence="8" type="ORF">F5X68DRAFT_257785</name>
</gene>
<evidence type="ECO:0000256" key="2">
    <source>
        <dbReference type="ARBA" id="ARBA00022723"/>
    </source>
</evidence>
<dbReference type="CDD" id="cd00067">
    <property type="entry name" value="GAL4"/>
    <property type="match status" value="1"/>
</dbReference>
<dbReference type="GO" id="GO:0003677">
    <property type="term" value="F:DNA binding"/>
    <property type="evidence" value="ECO:0007669"/>
    <property type="project" value="InterPro"/>
</dbReference>
<dbReference type="PANTHER" id="PTHR47338:SF10">
    <property type="entry name" value="TRANSCRIPTION FACTOR DOMAIN-CONTAINING PROTEIN-RELATED"/>
    <property type="match status" value="1"/>
</dbReference>
<evidence type="ECO:0000256" key="6">
    <source>
        <dbReference type="SAM" id="MobiDB-lite"/>
    </source>
</evidence>
<feature type="compositionally biased region" description="Polar residues" evidence="6">
    <location>
        <begin position="94"/>
        <end position="108"/>
    </location>
</feature>
<dbReference type="GO" id="GO:0008270">
    <property type="term" value="F:zinc ion binding"/>
    <property type="evidence" value="ECO:0007669"/>
    <property type="project" value="InterPro"/>
</dbReference>
<keyword evidence="3" id="KW-0805">Transcription regulation</keyword>
<name>A0A9P8VIP5_9PEZI</name>
<comment type="caution">
    <text evidence="8">The sequence shown here is derived from an EMBL/GenBank/DDBJ whole genome shotgun (WGS) entry which is preliminary data.</text>
</comment>
<reference evidence="8" key="1">
    <citation type="journal article" date="2021" name="Nat. Commun.">
        <title>Genetic determinants of endophytism in the Arabidopsis root mycobiome.</title>
        <authorList>
            <person name="Mesny F."/>
            <person name="Miyauchi S."/>
            <person name="Thiergart T."/>
            <person name="Pickel B."/>
            <person name="Atanasova L."/>
            <person name="Karlsson M."/>
            <person name="Huettel B."/>
            <person name="Barry K.W."/>
            <person name="Haridas S."/>
            <person name="Chen C."/>
            <person name="Bauer D."/>
            <person name="Andreopoulos W."/>
            <person name="Pangilinan J."/>
            <person name="LaButti K."/>
            <person name="Riley R."/>
            <person name="Lipzen A."/>
            <person name="Clum A."/>
            <person name="Drula E."/>
            <person name="Henrissat B."/>
            <person name="Kohler A."/>
            <person name="Grigoriev I.V."/>
            <person name="Martin F.M."/>
            <person name="Hacquard S."/>
        </authorList>
    </citation>
    <scope>NUCLEOTIDE SEQUENCE</scope>
    <source>
        <strain evidence="8">MPI-SDFR-AT-0117</strain>
    </source>
</reference>
<evidence type="ECO:0000256" key="5">
    <source>
        <dbReference type="ARBA" id="ARBA00023242"/>
    </source>
</evidence>
<feature type="domain" description="Zn(2)-C6 fungal-type" evidence="7">
    <location>
        <begin position="18"/>
        <end position="48"/>
    </location>
</feature>
<evidence type="ECO:0000313" key="8">
    <source>
        <dbReference type="EMBL" id="KAH6695033.1"/>
    </source>
</evidence>
<dbReference type="PROSITE" id="PS50048">
    <property type="entry name" value="ZN2_CY6_FUNGAL_2"/>
    <property type="match status" value="1"/>
</dbReference>
<evidence type="ECO:0000313" key="9">
    <source>
        <dbReference type="Proteomes" id="UP000770015"/>
    </source>
</evidence>
<dbReference type="InterPro" id="IPR001138">
    <property type="entry name" value="Zn2Cys6_DnaBD"/>
</dbReference>
<sequence>MEASGQAAPDVEPMNLLSCQYCKKRKLKCDRRLPVCGRCTESNRECDYPGQRQMGLGKKTHMRDLEAKLEVMGDQVKDLAAKYDALLKQQAASPVNNPARGSSYQRTIGSDDDTVSTSERTHTISDLHSPASTYPDEQWTLPQDTRQQLTDIFFDKLNHTTSMILRKRYLESLEADAPDSPPRSLQLIIMALAANIDTTHIPMAQPLYRQARAAAEEDDLKPPSLAITQAWLLISHFESQQALFARASTSCSKAIRAAQVLGLHQLDRGPGLPAAIGYSSDWTETESRRRTWWAAFVSDRLIFSTTGIPPMIRMRDIDTLLPCSDEAFFGGIYEEAAPFEESLKEPTPTLSPLAMQVLAAELFHQALDTMSSCVNHGTPSHAMETKCWRIQTATENSISMLSTAMPASLQLPDASRSQQALITNTLVHAAVICLQKTALQRGQMCPNIDPTLLQRSREKAAMSALVEHASSIGLDTSNMGETFDQGAGTFSEASQFAGQLAAHFVG</sequence>
<dbReference type="Proteomes" id="UP000770015">
    <property type="component" value="Unassembled WGS sequence"/>
</dbReference>
<comment type="subcellular location">
    <subcellularLocation>
        <location evidence="1">Nucleus</location>
    </subcellularLocation>
</comment>
<dbReference type="CDD" id="cd12148">
    <property type="entry name" value="fungal_TF_MHR"/>
    <property type="match status" value="1"/>
</dbReference>
<dbReference type="InterPro" id="IPR050815">
    <property type="entry name" value="TF_fung"/>
</dbReference>
<dbReference type="EMBL" id="JAGSXJ010000002">
    <property type="protein sequence ID" value="KAH6695033.1"/>
    <property type="molecule type" value="Genomic_DNA"/>
</dbReference>
<dbReference type="InterPro" id="IPR036864">
    <property type="entry name" value="Zn2-C6_fun-type_DNA-bd_sf"/>
</dbReference>
<dbReference type="SMART" id="SM00906">
    <property type="entry name" value="Fungal_trans"/>
    <property type="match status" value="1"/>
</dbReference>
<dbReference type="GO" id="GO:0005634">
    <property type="term" value="C:nucleus"/>
    <property type="evidence" value="ECO:0007669"/>
    <property type="project" value="UniProtKB-SubCell"/>
</dbReference>
<dbReference type="PANTHER" id="PTHR47338">
    <property type="entry name" value="ZN(II)2CYS6 TRANSCRIPTION FACTOR (EUROFUNG)-RELATED"/>
    <property type="match status" value="1"/>
</dbReference>
<dbReference type="Gene3D" id="4.10.240.10">
    <property type="entry name" value="Zn(2)-C6 fungal-type DNA-binding domain"/>
    <property type="match status" value="1"/>
</dbReference>
<evidence type="ECO:0000256" key="1">
    <source>
        <dbReference type="ARBA" id="ARBA00004123"/>
    </source>
</evidence>
<proteinExistence type="predicted"/>
<keyword evidence="9" id="KW-1185">Reference proteome</keyword>
<dbReference type="GO" id="GO:0006351">
    <property type="term" value="P:DNA-templated transcription"/>
    <property type="evidence" value="ECO:0007669"/>
    <property type="project" value="InterPro"/>
</dbReference>
<dbReference type="PROSITE" id="PS00463">
    <property type="entry name" value="ZN2_CY6_FUNGAL_1"/>
    <property type="match status" value="1"/>
</dbReference>
<protein>
    <submittedName>
        <fullName evidence="8">Fungal-specific transcription factor domain-containing protein</fullName>
    </submittedName>
</protein>